<proteinExistence type="predicted"/>
<dbReference type="AlphaFoldDB" id="A0A2D4F0D8"/>
<keyword evidence="1" id="KW-0472">Membrane</keyword>
<name>A0A2D4F0D8_MICCO</name>
<evidence type="ECO:0000256" key="1">
    <source>
        <dbReference type="SAM" id="Phobius"/>
    </source>
</evidence>
<accession>A0A2D4F0D8</accession>
<organism evidence="2">
    <name type="scientific">Micrurus corallinus</name>
    <name type="common">Brazilian coral snake</name>
    <dbReference type="NCBI Taxonomy" id="54390"/>
    <lineage>
        <taxon>Eukaryota</taxon>
        <taxon>Metazoa</taxon>
        <taxon>Chordata</taxon>
        <taxon>Craniata</taxon>
        <taxon>Vertebrata</taxon>
        <taxon>Euteleostomi</taxon>
        <taxon>Lepidosauria</taxon>
        <taxon>Squamata</taxon>
        <taxon>Bifurcata</taxon>
        <taxon>Unidentata</taxon>
        <taxon>Episquamata</taxon>
        <taxon>Toxicofera</taxon>
        <taxon>Serpentes</taxon>
        <taxon>Colubroidea</taxon>
        <taxon>Elapidae</taxon>
        <taxon>Elapinae</taxon>
        <taxon>Micrurus</taxon>
    </lineage>
</organism>
<protein>
    <submittedName>
        <fullName evidence="2">Uncharacterized protein</fullName>
    </submittedName>
</protein>
<sequence>MLSRNFGVRNCWFILEEINVFSLLFKFLMLKLICHLLYGAAIWILRMPSKVNQGKLVSYLPIYSSQNVFPIESFYWKQDNLRAWLFGLLCLLRGPIFRIAPDLFPYLPAEGHNCS</sequence>
<reference evidence="2" key="1">
    <citation type="submission" date="2017-07" db="EMBL/GenBank/DDBJ databases">
        <authorList>
            <person name="Mikheyev A."/>
            <person name="Grau M."/>
        </authorList>
    </citation>
    <scope>NUCLEOTIDE SEQUENCE</scope>
    <source>
        <tissue evidence="2">Venom_gland</tissue>
    </source>
</reference>
<reference evidence="2" key="2">
    <citation type="submission" date="2017-11" db="EMBL/GenBank/DDBJ databases">
        <title>Coralsnake Venomics: Analyses of Venom Gland Transcriptomes and Proteomes of Six Brazilian Taxa.</title>
        <authorList>
            <person name="Aird S.D."/>
            <person name="Jorge da Silva N."/>
            <person name="Qiu L."/>
            <person name="Villar-Briones A."/>
            <person name="Aparecida-Saddi V."/>
            <person name="Campos-Telles M.P."/>
            <person name="Grau M."/>
            <person name="Mikheyev A.S."/>
        </authorList>
    </citation>
    <scope>NUCLEOTIDE SEQUENCE</scope>
    <source>
        <tissue evidence="2">Venom_gland</tissue>
    </source>
</reference>
<keyword evidence="1" id="KW-1133">Transmembrane helix</keyword>
<keyword evidence="1" id="KW-0812">Transmembrane</keyword>
<feature type="transmembrane region" description="Helical" evidence="1">
    <location>
        <begin position="20"/>
        <end position="45"/>
    </location>
</feature>
<evidence type="ECO:0000313" key="2">
    <source>
        <dbReference type="EMBL" id="LAA40962.1"/>
    </source>
</evidence>
<dbReference type="EMBL" id="IACJ01041798">
    <property type="protein sequence ID" value="LAA40962.1"/>
    <property type="molecule type" value="Transcribed_RNA"/>
</dbReference>